<feature type="region of interest" description="Disordered" evidence="1">
    <location>
        <begin position="1"/>
        <end position="37"/>
    </location>
</feature>
<dbReference type="Proteomes" id="UP000226031">
    <property type="component" value="Unassembled WGS sequence"/>
</dbReference>
<evidence type="ECO:0000313" key="2">
    <source>
        <dbReference type="EMBL" id="PGH31093.1"/>
    </source>
</evidence>
<comment type="caution">
    <text evidence="2">The sequence shown here is derived from an EMBL/GenBank/DDBJ whole genome shotgun (WGS) entry which is preliminary data.</text>
</comment>
<evidence type="ECO:0000256" key="1">
    <source>
        <dbReference type="SAM" id="MobiDB-lite"/>
    </source>
</evidence>
<reference evidence="2 3" key="1">
    <citation type="submission" date="2017-10" db="EMBL/GenBank/DDBJ databases">
        <title>Comparative genomics in systemic dimorphic fungi from Ajellomycetaceae.</title>
        <authorList>
            <person name="Munoz J.F."/>
            <person name="Mcewen J.G."/>
            <person name="Clay O.K."/>
            <person name="Cuomo C.A."/>
        </authorList>
    </citation>
    <scope>NUCLEOTIDE SEQUENCE [LARGE SCALE GENOMIC DNA]</scope>
    <source>
        <strain evidence="2 3">UAMH4076</strain>
    </source>
</reference>
<dbReference type="VEuPathDB" id="FungiDB:EMCG_00523"/>
<organism evidence="2 3">
    <name type="scientific">[Emmonsia] crescens</name>
    <dbReference type="NCBI Taxonomy" id="73230"/>
    <lineage>
        <taxon>Eukaryota</taxon>
        <taxon>Fungi</taxon>
        <taxon>Dikarya</taxon>
        <taxon>Ascomycota</taxon>
        <taxon>Pezizomycotina</taxon>
        <taxon>Eurotiomycetes</taxon>
        <taxon>Eurotiomycetidae</taxon>
        <taxon>Onygenales</taxon>
        <taxon>Ajellomycetaceae</taxon>
        <taxon>Emergomyces</taxon>
    </lineage>
</organism>
<name>A0A2B7ZD28_9EURO</name>
<gene>
    <name evidence="2" type="ORF">GX50_06153</name>
</gene>
<evidence type="ECO:0000313" key="3">
    <source>
        <dbReference type="Proteomes" id="UP000226031"/>
    </source>
</evidence>
<sequence length="244" mass="27749">MSTSFDQSPPFSYNPGNQYQNQRDGSQYPSQHNINNNMAGVPRIELCSPQESVPQCYVTASPCISRAPLDPPVSIFSPDREKMIKKAKSDNGMRKSFWSKLKRNKSEDHRHSDMLTTYTRSDPRQARASGALVWSTKHHMWMFPESNPSSEQHPPQRQWWLARENERRPRSTIAETRTSNDSDELLFAQLPGHYTLSPYDSVNNNNTLPTYTTGRNFGDVATRTGTESQWTLVAKRVSGSASVH</sequence>
<dbReference type="AlphaFoldDB" id="A0A2B7ZD28"/>
<dbReference type="EMBL" id="PDND01000142">
    <property type="protein sequence ID" value="PGH31093.1"/>
    <property type="molecule type" value="Genomic_DNA"/>
</dbReference>
<keyword evidence="3" id="KW-1185">Reference proteome</keyword>
<protein>
    <submittedName>
        <fullName evidence="2">Uncharacterized protein</fullName>
    </submittedName>
</protein>
<proteinExistence type="predicted"/>
<accession>A0A2B7ZD28</accession>